<evidence type="ECO:0000313" key="6">
    <source>
        <dbReference type="EMBL" id="GBG29089.1"/>
    </source>
</evidence>
<dbReference type="InterPro" id="IPR044638">
    <property type="entry name" value="ALDH7A1-like"/>
</dbReference>
<dbReference type="PROSITE" id="PS00070">
    <property type="entry name" value="ALDEHYDE_DEHYDR_CYS"/>
    <property type="match status" value="1"/>
</dbReference>
<dbReference type="EMBL" id="BEYU01000052">
    <property type="protein sequence ID" value="GBG29089.1"/>
    <property type="molecule type" value="Genomic_DNA"/>
</dbReference>
<dbReference type="PANTHER" id="PTHR43521:SF7">
    <property type="entry name" value="DELTA-1-PYRROLINE-5-CARBOXYLATE DEHYDROGENASE 12A1, MITOCHONDRIAL"/>
    <property type="match status" value="1"/>
</dbReference>
<organism evidence="6 7">
    <name type="scientific">Hondaea fermentalgiana</name>
    <dbReference type="NCBI Taxonomy" id="2315210"/>
    <lineage>
        <taxon>Eukaryota</taxon>
        <taxon>Sar</taxon>
        <taxon>Stramenopiles</taxon>
        <taxon>Bigyra</taxon>
        <taxon>Labyrinthulomycetes</taxon>
        <taxon>Thraustochytrida</taxon>
        <taxon>Thraustochytriidae</taxon>
        <taxon>Hondaea</taxon>
    </lineage>
</organism>
<dbReference type="InterPro" id="IPR015590">
    <property type="entry name" value="Aldehyde_DH_dom"/>
</dbReference>
<comment type="similarity">
    <text evidence="1">Belongs to the aldehyde dehydrogenase family.</text>
</comment>
<evidence type="ECO:0000256" key="2">
    <source>
        <dbReference type="ARBA" id="ARBA00023002"/>
    </source>
</evidence>
<dbReference type="AlphaFoldDB" id="A0A2R5GFI3"/>
<dbReference type="Gene3D" id="3.40.309.10">
    <property type="entry name" value="Aldehyde Dehydrogenase, Chain A, domain 2"/>
    <property type="match status" value="1"/>
</dbReference>
<dbReference type="InParanoid" id="A0A2R5GFI3"/>
<accession>A0A2R5GFI3</accession>
<dbReference type="Gene3D" id="3.40.605.10">
    <property type="entry name" value="Aldehyde Dehydrogenase, Chain A, domain 1"/>
    <property type="match status" value="1"/>
</dbReference>
<proteinExistence type="inferred from homology"/>
<comment type="caution">
    <text evidence="6">The sequence shown here is derived from an EMBL/GenBank/DDBJ whole genome shotgun (WGS) entry which is preliminary data.</text>
</comment>
<sequence length="556" mass="61287">MMHSAASKTAVAGRELRRGVGSMTARAMSGVPSWATLDPDSLSGSKPCKLENLVDGSWKGTNEYMNVPDPMNGEDFIQMPATKGSELDEFKNSLRKVPKSGVHNPLKNPDRYNMWGEISFKAARALHDPEVEDFFIKCIQRTMPKHRAQALAEVHVSRTFLKNFSGDGVRFMARGFTVSGDHNGQESRGYRWPYGPVAIIAPFNFPLEIPVLQLMGALYMGNKPVIKGSPQTSMVLEQYVRLLIDCGMPPEALDLLHADGPETQEVVTDTPVRMTQFTGSSGVATRLLQATTGKVKVEDAGFDWKVVGPDVKDKKDIEYVAWQCDQDAYAISGQKCSAQSMLFCHENAAEAGLFDQMAKLAERRNLEDLSIGPVMSWSTQRIMEHKERVLSIPGAKVLFGGEELENHTIYEKYGAVQPTAIFVPLDSMLSSEENFEIASTELFGPFQIVTTYSDKDVDRILEACERVPHHLTAAVVSNDPAFQHKMLANTVNGTTYHGIRARTTGAPANHWFGPAGNPNGAGIGTPEAIRLVWSCHREIIQDNLIPSDWNTPSEAT</sequence>
<dbReference type="InterPro" id="IPR016162">
    <property type="entry name" value="Ald_DH_N"/>
</dbReference>
<name>A0A2R5GFI3_9STRA</name>
<keyword evidence="7" id="KW-1185">Reference proteome</keyword>
<keyword evidence="2" id="KW-0560">Oxidoreductase</keyword>
<evidence type="ECO:0000259" key="5">
    <source>
        <dbReference type="Pfam" id="PF00171"/>
    </source>
</evidence>
<dbReference type="SUPFAM" id="SSF53720">
    <property type="entry name" value="ALDH-like"/>
    <property type="match status" value="1"/>
</dbReference>
<dbReference type="InterPro" id="IPR016160">
    <property type="entry name" value="Ald_DH_CS_CYS"/>
</dbReference>
<evidence type="ECO:0000256" key="4">
    <source>
        <dbReference type="SAM" id="MobiDB-lite"/>
    </source>
</evidence>
<dbReference type="InterPro" id="IPR016163">
    <property type="entry name" value="Ald_DH_C"/>
</dbReference>
<feature type="domain" description="Aldehyde dehydrogenase" evidence="5">
    <location>
        <begin position="63"/>
        <end position="498"/>
    </location>
</feature>
<protein>
    <submittedName>
        <fullName evidence="6">Delta-1-pyrroline-5-carboxylate dehydrogenase 12A1, mitochondrial</fullName>
    </submittedName>
</protein>
<dbReference type="Proteomes" id="UP000241890">
    <property type="component" value="Unassembled WGS sequence"/>
</dbReference>
<evidence type="ECO:0000313" key="7">
    <source>
        <dbReference type="Proteomes" id="UP000241890"/>
    </source>
</evidence>
<reference evidence="6 7" key="1">
    <citation type="submission" date="2017-12" db="EMBL/GenBank/DDBJ databases">
        <title>Sequencing, de novo assembly and annotation of complete genome of a new Thraustochytrid species, strain FCC1311.</title>
        <authorList>
            <person name="Sedici K."/>
            <person name="Godart F."/>
            <person name="Aiese Cigliano R."/>
            <person name="Sanseverino W."/>
            <person name="Barakat M."/>
            <person name="Ortet P."/>
            <person name="Marechal E."/>
            <person name="Cagnac O."/>
            <person name="Amato A."/>
        </authorList>
    </citation>
    <scope>NUCLEOTIDE SEQUENCE [LARGE SCALE GENOMIC DNA]</scope>
</reference>
<dbReference type="PANTHER" id="PTHR43521">
    <property type="entry name" value="ALPHA-AMINOADIPIC SEMIALDEHYDE DEHYDROGENASE"/>
    <property type="match status" value="1"/>
</dbReference>
<feature type="region of interest" description="Disordered" evidence="4">
    <location>
        <begin position="1"/>
        <end position="25"/>
    </location>
</feature>
<evidence type="ECO:0000256" key="1">
    <source>
        <dbReference type="ARBA" id="ARBA00009986"/>
    </source>
</evidence>
<gene>
    <name evidence="6" type="ORF">FCC1311_053122</name>
</gene>
<dbReference type="FunFam" id="3.40.605.10:FF:000019">
    <property type="entry name" value="probable aldehyde dehydrogenase"/>
    <property type="match status" value="1"/>
</dbReference>
<dbReference type="GO" id="GO:0004029">
    <property type="term" value="F:aldehyde dehydrogenase (NAD+) activity"/>
    <property type="evidence" value="ECO:0007669"/>
    <property type="project" value="InterPro"/>
</dbReference>
<dbReference type="OrthoDB" id="440325at2759"/>
<dbReference type="InterPro" id="IPR016161">
    <property type="entry name" value="Ald_DH/histidinol_DH"/>
</dbReference>
<dbReference type="Pfam" id="PF00171">
    <property type="entry name" value="Aldedh"/>
    <property type="match status" value="1"/>
</dbReference>
<evidence type="ECO:0000256" key="3">
    <source>
        <dbReference type="ARBA" id="ARBA00023027"/>
    </source>
</evidence>
<keyword evidence="3" id="KW-0520">NAD</keyword>